<sequence length="146" mass="17077">MNEKYCPCCNRTLPIEEFQRNRARKDGYQSECRKCRKMYDSRVVSYNRVMMGKKTYEEVLAAKEAQTDESYDRVISALRIWIEDKTLTPAQAESIYLHAVERFSFREIGALVGTHYSNAIHHYNKGIARLREKYLCMANEVYGVSA</sequence>
<gene>
    <name evidence="1" type="ORF">NZD86_11845</name>
</gene>
<dbReference type="RefSeq" id="WP_268041817.1">
    <property type="nucleotide sequence ID" value="NZ_CP104064.1"/>
</dbReference>
<dbReference type="InterPro" id="IPR036388">
    <property type="entry name" value="WH-like_DNA-bd_sf"/>
</dbReference>
<name>A0ABY6YYG4_9BACL</name>
<organism evidence="1 2">
    <name type="scientific">Alicyclobacillus dauci</name>
    <dbReference type="NCBI Taxonomy" id="1475485"/>
    <lineage>
        <taxon>Bacteria</taxon>
        <taxon>Bacillati</taxon>
        <taxon>Bacillota</taxon>
        <taxon>Bacilli</taxon>
        <taxon>Bacillales</taxon>
        <taxon>Alicyclobacillaceae</taxon>
        <taxon>Alicyclobacillus</taxon>
    </lineage>
</organism>
<dbReference type="EMBL" id="CP104064">
    <property type="protein sequence ID" value="WAH35021.1"/>
    <property type="molecule type" value="Genomic_DNA"/>
</dbReference>
<evidence type="ECO:0000313" key="2">
    <source>
        <dbReference type="Proteomes" id="UP001164803"/>
    </source>
</evidence>
<keyword evidence="2" id="KW-1185">Reference proteome</keyword>
<dbReference type="Gene3D" id="1.10.10.10">
    <property type="entry name" value="Winged helix-like DNA-binding domain superfamily/Winged helix DNA-binding domain"/>
    <property type="match status" value="1"/>
</dbReference>
<accession>A0ABY6YYG4</accession>
<reference evidence="1" key="1">
    <citation type="submission" date="2022-08" db="EMBL/GenBank/DDBJ databases">
        <title>Alicyclobacillus dauci DSM2870, complete genome.</title>
        <authorList>
            <person name="Wang Q."/>
            <person name="Cai R."/>
            <person name="Wang Z."/>
        </authorList>
    </citation>
    <scope>NUCLEOTIDE SEQUENCE</scope>
    <source>
        <strain evidence="1">DSM 28700</strain>
    </source>
</reference>
<evidence type="ECO:0000313" key="1">
    <source>
        <dbReference type="EMBL" id="WAH35021.1"/>
    </source>
</evidence>
<dbReference type="InterPro" id="IPR013324">
    <property type="entry name" value="RNA_pol_sigma_r3/r4-like"/>
</dbReference>
<dbReference type="Proteomes" id="UP001164803">
    <property type="component" value="Chromosome"/>
</dbReference>
<proteinExistence type="predicted"/>
<dbReference type="SUPFAM" id="SSF88659">
    <property type="entry name" value="Sigma3 and sigma4 domains of RNA polymerase sigma factors"/>
    <property type="match status" value="1"/>
</dbReference>
<protein>
    <submittedName>
        <fullName evidence="1">Uncharacterized protein</fullName>
    </submittedName>
</protein>